<dbReference type="OrthoDB" id="110049at2157"/>
<feature type="transmembrane region" description="Helical" evidence="1">
    <location>
        <begin position="12"/>
        <end position="35"/>
    </location>
</feature>
<protein>
    <recommendedName>
        <fullName evidence="2">Archaeal Type IV pilin N-terminal domain-containing protein</fullName>
    </recommendedName>
</protein>
<dbReference type="GeneID" id="9742803"/>
<evidence type="ECO:0000256" key="1">
    <source>
        <dbReference type="SAM" id="Phobius"/>
    </source>
</evidence>
<gene>
    <name evidence="3" type="ordered locus">Mpet_0359</name>
</gene>
<evidence type="ECO:0000313" key="3">
    <source>
        <dbReference type="EMBL" id="ADN35133.1"/>
    </source>
</evidence>
<proteinExistence type="predicted"/>
<dbReference type="Pfam" id="PF07790">
    <property type="entry name" value="Pilin_N"/>
    <property type="match status" value="1"/>
</dbReference>
<name>E1RFY1_METP4</name>
<keyword evidence="1" id="KW-1133">Transmembrane helix</keyword>
<dbReference type="EMBL" id="CP002117">
    <property type="protein sequence ID" value="ADN35133.1"/>
    <property type="molecule type" value="Genomic_DNA"/>
</dbReference>
<evidence type="ECO:0000259" key="2">
    <source>
        <dbReference type="Pfam" id="PF07790"/>
    </source>
</evidence>
<keyword evidence="4" id="KW-1185">Reference proteome</keyword>
<dbReference type="HOGENOM" id="CLU_1472109_0_0_2"/>
<organism evidence="3 4">
    <name type="scientific">Methanolacinia petrolearia (strain DSM 11571 / OCM 486 / SEBR 4847)</name>
    <name type="common">Methanoplanus petrolearius</name>
    <dbReference type="NCBI Taxonomy" id="679926"/>
    <lineage>
        <taxon>Archaea</taxon>
        <taxon>Methanobacteriati</taxon>
        <taxon>Methanobacteriota</taxon>
        <taxon>Stenosarchaea group</taxon>
        <taxon>Methanomicrobia</taxon>
        <taxon>Methanomicrobiales</taxon>
        <taxon>Methanomicrobiaceae</taxon>
        <taxon>Methanolacinia</taxon>
    </lineage>
</organism>
<dbReference type="KEGG" id="mpi:Mpet_0359"/>
<dbReference type="RefSeq" id="WP_013328312.1">
    <property type="nucleotide sequence ID" value="NC_014507.1"/>
</dbReference>
<evidence type="ECO:0000313" key="4">
    <source>
        <dbReference type="Proteomes" id="UP000006565"/>
    </source>
</evidence>
<dbReference type="eggNOG" id="arCOG02421">
    <property type="taxonomic scope" value="Archaea"/>
</dbReference>
<dbReference type="PROSITE" id="PS51257">
    <property type="entry name" value="PROKAR_LIPOPROTEIN"/>
    <property type="match status" value="1"/>
</dbReference>
<feature type="domain" description="Archaeal Type IV pilin N-terminal" evidence="2">
    <location>
        <begin position="10"/>
        <end position="86"/>
    </location>
</feature>
<dbReference type="AlphaFoldDB" id="E1RFY1"/>
<sequence length="183" mass="19933" precursor="true">MKFYRDHLSGLSEVFGVMLMLTVTLIIACVVAAFACGHSFDAVDDSISANIVASDWGRDDISPYIIFDHLSGDPVDLNSIEINLANRSSAKDKTVVSNKDGPTGFDGNSHAYIENYGNIDDKTVTVGDRFILRVDDVVGDEIYWKNAEAGTGFSVQADEYLDYRIIDLRSGRAISAGSIPVEI</sequence>
<dbReference type="Proteomes" id="UP000006565">
    <property type="component" value="Chromosome"/>
</dbReference>
<keyword evidence="1" id="KW-0472">Membrane</keyword>
<accession>E1RFY1</accession>
<dbReference type="STRING" id="679926.Mpet_0359"/>
<reference evidence="3 4" key="1">
    <citation type="journal article" date="2010" name="Stand. Genomic Sci.">
        <title>Complete genome sequence of Methanoplanus petrolearius type strain (SEBR 4847).</title>
        <authorList>
            <person name="Brambilla E."/>
            <person name="Djao O.D."/>
            <person name="Daligault H."/>
            <person name="Lapidus A."/>
            <person name="Lucas S."/>
            <person name="Hammon N."/>
            <person name="Nolan M."/>
            <person name="Tice H."/>
            <person name="Cheng J.F."/>
            <person name="Han C."/>
            <person name="Tapia R."/>
            <person name="Goodwin L."/>
            <person name="Pitluck S."/>
            <person name="Liolios K."/>
            <person name="Ivanova N."/>
            <person name="Mavromatis K."/>
            <person name="Mikhailova N."/>
            <person name="Pati A."/>
            <person name="Chen A."/>
            <person name="Palaniappan K."/>
            <person name="Land M."/>
            <person name="Hauser L."/>
            <person name="Chang Y.J."/>
            <person name="Jeffries C.D."/>
            <person name="Rohde M."/>
            <person name="Spring S."/>
            <person name="Sikorski J."/>
            <person name="Goker M."/>
            <person name="Woyke T."/>
            <person name="Bristow J."/>
            <person name="Eisen J.A."/>
            <person name="Markowitz V."/>
            <person name="Hugenholtz P."/>
            <person name="Kyrpides N.C."/>
            <person name="Klenk H.P."/>
        </authorList>
    </citation>
    <scope>NUCLEOTIDE SEQUENCE [LARGE SCALE GENOMIC DNA]</scope>
    <source>
        <strain evidence="4">DSM 11571 / OCM 486 / SEBR 4847</strain>
    </source>
</reference>
<dbReference type="InterPro" id="IPR012859">
    <property type="entry name" value="Pilin_N_archaeal"/>
</dbReference>
<keyword evidence="1" id="KW-0812">Transmembrane</keyword>